<evidence type="ECO:0000256" key="5">
    <source>
        <dbReference type="ARBA" id="ARBA00022737"/>
    </source>
</evidence>
<feature type="zinc finger region" description="C3H1-type" evidence="10">
    <location>
        <begin position="35"/>
        <end position="59"/>
    </location>
</feature>
<evidence type="ECO:0000256" key="3">
    <source>
        <dbReference type="ARBA" id="ARBA00022664"/>
    </source>
</evidence>
<dbReference type="Gene3D" id="4.10.1000.10">
    <property type="entry name" value="Zinc finger, CCCH-type"/>
    <property type="match status" value="2"/>
</dbReference>
<name>A0A2J8RUC2_PONAB</name>
<dbReference type="AlphaFoldDB" id="A0A2J8RUC2"/>
<dbReference type="FunFam" id="4.10.1000.10:FF:000005">
    <property type="entry name" value="cleavage and polyadenylation specificity factor subunit 4"/>
    <property type="match status" value="1"/>
</dbReference>
<gene>
    <name evidence="14" type="ORF">CR201_G0048487</name>
</gene>
<feature type="region of interest" description="Disordered" evidence="12">
    <location>
        <begin position="173"/>
        <end position="199"/>
    </location>
</feature>
<feature type="domain" description="C3H1-type" evidence="13">
    <location>
        <begin position="118"/>
        <end position="142"/>
    </location>
</feature>
<dbReference type="PROSITE" id="PS50103">
    <property type="entry name" value="ZF_C3H1"/>
    <property type="match status" value="5"/>
</dbReference>
<evidence type="ECO:0000256" key="4">
    <source>
        <dbReference type="ARBA" id="ARBA00022723"/>
    </source>
</evidence>
<evidence type="ECO:0000256" key="1">
    <source>
        <dbReference type="ARBA" id="ARBA00004123"/>
    </source>
</evidence>
<feature type="zinc finger region" description="C3H1-type" evidence="10">
    <location>
        <begin position="118"/>
        <end position="142"/>
    </location>
</feature>
<feature type="zinc finger region" description="C3H1-type" evidence="10">
    <location>
        <begin position="62"/>
        <end position="89"/>
    </location>
</feature>
<keyword evidence="8 11" id="KW-0694">RNA-binding</keyword>
<keyword evidence="3 11" id="KW-0507">mRNA processing</keyword>
<proteinExistence type="inferred from homology"/>
<dbReference type="GO" id="GO:0005847">
    <property type="term" value="C:mRNA cleavage and polyadenylation specificity factor complex"/>
    <property type="evidence" value="ECO:0007669"/>
    <property type="project" value="UniProtKB-UniRule"/>
</dbReference>
<dbReference type="SUPFAM" id="SSF90229">
    <property type="entry name" value="CCCH zinc finger"/>
    <property type="match status" value="2"/>
</dbReference>
<sequence length="370" mass="41725">MQEIIASVDHIKFDLEIAVEQQLGAQPLPFPGMDKSGAAVCEFFLKAACGKGGMCPFRHISGEKTVVCKHWLRGLCKKGDQCEFLHEYDMTKMPECYFYSKFGECSNKECPFLHIDPESKIKDCPWYDRGFCKHGPLCRHRHTRRVICVNYLVGFCPEGPSCKFMHPRFELPMGTTEQPPLPQQTQPPAKQSNNPPLQRSSSLIQLTSQNSSPNQQRTPQVIGVMQSQNSSAGNRGPRPLEQVTCYKLKTAFEQCYCLSLLFPPLPAVPSVARKDTTPTDAPKGTWPFSVDSDSSWSQLRAAQGPRCWECAFNCFMRLLARLWLELARRHVGFITEGPRLLVSYHFAVVFFEKGTCVPRVPAVDIMFAGH</sequence>
<evidence type="ECO:0000313" key="14">
    <source>
        <dbReference type="EMBL" id="PNJ12114.1"/>
    </source>
</evidence>
<organism evidence="14">
    <name type="scientific">Pongo abelii</name>
    <name type="common">Sumatran orangutan</name>
    <name type="synonym">Pongo pygmaeus abelii</name>
    <dbReference type="NCBI Taxonomy" id="9601"/>
    <lineage>
        <taxon>Eukaryota</taxon>
        <taxon>Metazoa</taxon>
        <taxon>Chordata</taxon>
        <taxon>Craniata</taxon>
        <taxon>Vertebrata</taxon>
        <taxon>Euteleostomi</taxon>
        <taxon>Mammalia</taxon>
        <taxon>Eutheria</taxon>
        <taxon>Euarchontoglires</taxon>
        <taxon>Primates</taxon>
        <taxon>Haplorrhini</taxon>
        <taxon>Catarrhini</taxon>
        <taxon>Hominidae</taxon>
        <taxon>Pongo</taxon>
    </lineage>
</organism>
<comment type="subunit">
    <text evidence="11">Component of the cleavage and polyadenylation specificity factor (CPSF) complex.</text>
</comment>
<feature type="domain" description="C3H1-type" evidence="13">
    <location>
        <begin position="90"/>
        <end position="117"/>
    </location>
</feature>
<evidence type="ECO:0000256" key="8">
    <source>
        <dbReference type="ARBA" id="ARBA00022884"/>
    </source>
</evidence>
<evidence type="ECO:0000256" key="10">
    <source>
        <dbReference type="PROSITE-ProRule" id="PRU00723"/>
    </source>
</evidence>
<dbReference type="GO" id="GO:0031124">
    <property type="term" value="P:mRNA 3'-end processing"/>
    <property type="evidence" value="ECO:0007669"/>
    <property type="project" value="UniProtKB-UniRule"/>
</dbReference>
<dbReference type="EMBL" id="NDHI03003648">
    <property type="protein sequence ID" value="PNJ12114.1"/>
    <property type="molecule type" value="Genomic_DNA"/>
</dbReference>
<dbReference type="InterPro" id="IPR000571">
    <property type="entry name" value="Znf_CCCH"/>
</dbReference>
<protein>
    <recommendedName>
        <fullName evidence="2 11">Cleavage and polyadenylation specificity factor subunit 4</fullName>
        <shortName evidence="11">CPSF 30 kDa subunit</shortName>
    </recommendedName>
    <alternativeName>
        <fullName evidence="11">Cleavage and polyadenylation specificity factor 30 kDa subunit</fullName>
    </alternativeName>
</protein>
<dbReference type="Pfam" id="PF00642">
    <property type="entry name" value="zf-CCCH"/>
    <property type="match status" value="1"/>
</dbReference>
<dbReference type="PANTHER" id="PTHR23102">
    <property type="entry name" value="CLEAVAGE AND POLYADENYLATION SPECIFICITY FACTOR SUBUNIT 4-RELATED"/>
    <property type="match status" value="1"/>
</dbReference>
<comment type="subcellular location">
    <subcellularLocation>
        <location evidence="1 11">Nucleus</location>
    </subcellularLocation>
</comment>
<evidence type="ECO:0000256" key="11">
    <source>
        <dbReference type="RuleBase" id="RU369008"/>
    </source>
</evidence>
<evidence type="ECO:0000259" key="13">
    <source>
        <dbReference type="PROSITE" id="PS50103"/>
    </source>
</evidence>
<feature type="domain" description="C3H1-type" evidence="13">
    <location>
        <begin position="143"/>
        <end position="169"/>
    </location>
</feature>
<dbReference type="InterPro" id="IPR036855">
    <property type="entry name" value="Znf_CCCH_sf"/>
</dbReference>
<feature type="zinc finger region" description="C3H1-type" evidence="10">
    <location>
        <begin position="143"/>
        <end position="169"/>
    </location>
</feature>
<keyword evidence="7 10" id="KW-0862">Zinc</keyword>
<comment type="caution">
    <text evidence="14">The sequence shown here is derived from an EMBL/GenBank/DDBJ whole genome shotgun (WGS) entry which is preliminary data.</text>
</comment>
<evidence type="ECO:0000256" key="9">
    <source>
        <dbReference type="ARBA" id="ARBA00023242"/>
    </source>
</evidence>
<dbReference type="PANTHER" id="PTHR23102:SF18">
    <property type="entry name" value="CLEAVAGE AND POLYADENYLATION SPECIFICITY FACTOR SUBUNIT 4"/>
    <property type="match status" value="1"/>
</dbReference>
<feature type="domain" description="C3H1-type" evidence="13">
    <location>
        <begin position="62"/>
        <end position="89"/>
    </location>
</feature>
<dbReference type="SMART" id="SM00356">
    <property type="entry name" value="ZnF_C3H1"/>
    <property type="match status" value="5"/>
</dbReference>
<dbReference type="FunFam" id="4.10.1000.10:FF:000019">
    <property type="entry name" value="cleavage and polyadenylation specificity factor subunit 4 isoform X2"/>
    <property type="match status" value="1"/>
</dbReference>
<evidence type="ECO:0000256" key="6">
    <source>
        <dbReference type="ARBA" id="ARBA00022771"/>
    </source>
</evidence>
<comment type="similarity">
    <text evidence="11">Belongs to the CPSF4/YTH1 family.</text>
</comment>
<dbReference type="Pfam" id="PF15663">
    <property type="entry name" value="zf-CCCH_3"/>
    <property type="match status" value="1"/>
</dbReference>
<dbReference type="InterPro" id="IPR045348">
    <property type="entry name" value="CPSF4/Yth1"/>
</dbReference>
<reference evidence="14" key="1">
    <citation type="submission" date="2017-12" db="EMBL/GenBank/DDBJ databases">
        <title>High-resolution comparative analysis of great ape genomes.</title>
        <authorList>
            <person name="Pollen A."/>
            <person name="Hastie A."/>
            <person name="Hormozdiari F."/>
            <person name="Dougherty M."/>
            <person name="Liu R."/>
            <person name="Chaisson M."/>
            <person name="Hoppe E."/>
            <person name="Hill C."/>
            <person name="Pang A."/>
            <person name="Hillier L."/>
            <person name="Baker C."/>
            <person name="Armstrong J."/>
            <person name="Shendure J."/>
            <person name="Paten B."/>
            <person name="Wilson R."/>
            <person name="Chao H."/>
            <person name="Schneider V."/>
            <person name="Ventura M."/>
            <person name="Kronenberg Z."/>
            <person name="Murali S."/>
            <person name="Gordon D."/>
            <person name="Cantsilieris S."/>
            <person name="Munson K."/>
            <person name="Nelson B."/>
            <person name="Raja A."/>
            <person name="Underwood J."/>
            <person name="Diekhans M."/>
            <person name="Fiddes I."/>
            <person name="Haussler D."/>
            <person name="Eichler E."/>
        </authorList>
    </citation>
    <scope>NUCLEOTIDE SEQUENCE [LARGE SCALE GENOMIC DNA]</scope>
    <source>
        <strain evidence="14">Susie</strain>
    </source>
</reference>
<keyword evidence="6 10" id="KW-0863">Zinc-finger</keyword>
<dbReference type="GO" id="GO:0008270">
    <property type="term" value="F:zinc ion binding"/>
    <property type="evidence" value="ECO:0007669"/>
    <property type="project" value="UniProtKB-KW"/>
</dbReference>
<comment type="function">
    <text evidence="11">Component of the cleavage and polyadenylation specificity factor (CPSF) complex that play a key role in pre-mRNA 3'-end formation, recognizing the AAUAAA signal sequence and interacting with poly(A) polymerase and other factors to bring about cleavage and poly(A) addition. CPSF4 binds RNA polymers with a preference for poly(U).</text>
</comment>
<keyword evidence="9 11" id="KW-0539">Nucleus</keyword>
<evidence type="ECO:0000256" key="12">
    <source>
        <dbReference type="SAM" id="MobiDB-lite"/>
    </source>
</evidence>
<dbReference type="GO" id="GO:0003723">
    <property type="term" value="F:RNA binding"/>
    <property type="evidence" value="ECO:0007669"/>
    <property type="project" value="UniProtKB-UniRule"/>
</dbReference>
<evidence type="ECO:0000256" key="2">
    <source>
        <dbReference type="ARBA" id="ARBA00016264"/>
    </source>
</evidence>
<keyword evidence="4 10" id="KW-0479">Metal-binding</keyword>
<accession>A0A2J8RUC2</accession>
<feature type="zinc finger region" description="C3H1-type" evidence="10">
    <location>
        <begin position="90"/>
        <end position="117"/>
    </location>
</feature>
<dbReference type="InterPro" id="IPR041686">
    <property type="entry name" value="Znf-CCCH_3"/>
</dbReference>
<evidence type="ECO:0000256" key="7">
    <source>
        <dbReference type="ARBA" id="ARBA00022833"/>
    </source>
</evidence>
<keyword evidence="5 11" id="KW-0677">Repeat</keyword>
<feature type="domain" description="C3H1-type" evidence="13">
    <location>
        <begin position="35"/>
        <end position="59"/>
    </location>
</feature>